<dbReference type="FunFam" id="1.10.132.30:FF:000001">
    <property type="entry name" value="DNA-directed RNA polymerase subunit"/>
    <property type="match status" value="1"/>
</dbReference>
<name>A0A9P1DGW3_9DINO</name>
<feature type="domain" description="RNA polymerase Rpb1" evidence="10">
    <location>
        <begin position="240"/>
        <end position="345"/>
    </location>
</feature>
<feature type="domain" description="RNA polymerase Rpb1" evidence="9">
    <location>
        <begin position="418"/>
        <end position="601"/>
    </location>
</feature>
<dbReference type="EMBL" id="CAMXCT030004268">
    <property type="protein sequence ID" value="CAL4795715.1"/>
    <property type="molecule type" value="Genomic_DNA"/>
</dbReference>
<dbReference type="InterPro" id="IPR007066">
    <property type="entry name" value="RNA_pol_Rpb1_3"/>
</dbReference>
<evidence type="ECO:0000256" key="4">
    <source>
        <dbReference type="ARBA" id="ARBA00022695"/>
    </source>
</evidence>
<keyword evidence="2 12" id="KW-0240">DNA-directed RNA polymerase</keyword>
<dbReference type="OrthoDB" id="270392at2759"/>
<dbReference type="GO" id="GO:0006351">
    <property type="term" value="P:DNA-templated transcription"/>
    <property type="evidence" value="ECO:0007669"/>
    <property type="project" value="InterPro"/>
</dbReference>
<keyword evidence="13" id="KW-1185">Reference proteome</keyword>
<evidence type="ECO:0000256" key="1">
    <source>
        <dbReference type="ARBA" id="ARBA00012418"/>
    </source>
</evidence>
<dbReference type="SUPFAM" id="SSF64484">
    <property type="entry name" value="beta and beta-prime subunits of DNA dependent RNA-polymerase"/>
    <property type="match status" value="1"/>
</dbReference>
<keyword evidence="3" id="KW-0808">Transferase</keyword>
<keyword evidence="6" id="KW-0175">Coiled coil</keyword>
<dbReference type="EC" id="2.7.7.6" evidence="1"/>
<dbReference type="Gene3D" id="1.10.274.100">
    <property type="entry name" value="RNA polymerase Rpb1, domain 3"/>
    <property type="match status" value="1"/>
</dbReference>
<evidence type="ECO:0000259" key="9">
    <source>
        <dbReference type="Pfam" id="PF04992"/>
    </source>
</evidence>
<evidence type="ECO:0000313" key="11">
    <source>
        <dbReference type="EMBL" id="CAI4008403.1"/>
    </source>
</evidence>
<dbReference type="AlphaFoldDB" id="A0A9P1DGW3"/>
<keyword evidence="4" id="KW-0548">Nucleotidyltransferase</keyword>
<dbReference type="Gene3D" id="6.10.250.2940">
    <property type="match status" value="1"/>
</dbReference>
<dbReference type="InterPro" id="IPR007083">
    <property type="entry name" value="RNA_pol_Rpb1_4"/>
</dbReference>
<feature type="coiled-coil region" evidence="6">
    <location>
        <begin position="221"/>
        <end position="248"/>
    </location>
</feature>
<dbReference type="InterPro" id="IPR000722">
    <property type="entry name" value="RNA_pol_asu"/>
</dbReference>
<dbReference type="InterPro" id="IPR045867">
    <property type="entry name" value="DNA-dir_RpoC_beta_prime"/>
</dbReference>
<comment type="caution">
    <text evidence="11">The sequence shown here is derived from an EMBL/GenBank/DDBJ whole genome shotgun (WGS) entry which is preliminary data.</text>
</comment>
<evidence type="ECO:0000256" key="2">
    <source>
        <dbReference type="ARBA" id="ARBA00022478"/>
    </source>
</evidence>
<accession>A0A9P1DGW3</accession>
<evidence type="ECO:0000256" key="6">
    <source>
        <dbReference type="SAM" id="Coils"/>
    </source>
</evidence>
<dbReference type="GO" id="GO:0003677">
    <property type="term" value="F:DNA binding"/>
    <property type="evidence" value="ECO:0007669"/>
    <property type="project" value="InterPro"/>
</dbReference>
<dbReference type="InterPro" id="IPR038120">
    <property type="entry name" value="Rpb1_funnel_sf"/>
</dbReference>
<dbReference type="FunFam" id="1.10.274.100:FF:000001">
    <property type="entry name" value="DNA-directed RNA polymerase subunit"/>
    <property type="match status" value="1"/>
</dbReference>
<dbReference type="InterPro" id="IPR042102">
    <property type="entry name" value="RNA_pol_Rpb1_3_sf"/>
</dbReference>
<feature type="domain" description="RNA polymerase Rpb1" evidence="8">
    <location>
        <begin position="48"/>
        <end position="214"/>
    </location>
</feature>
<evidence type="ECO:0000256" key="3">
    <source>
        <dbReference type="ARBA" id="ARBA00022679"/>
    </source>
</evidence>
<proteinExistence type="predicted"/>
<evidence type="ECO:0000313" key="12">
    <source>
        <dbReference type="EMBL" id="CAL4795715.1"/>
    </source>
</evidence>
<dbReference type="Pfam" id="PF04992">
    <property type="entry name" value="RNA_pol_Rpb1_6"/>
    <property type="match status" value="1"/>
</dbReference>
<feature type="domain" description="RNA polymerase alpha subunit" evidence="7">
    <location>
        <begin position="1"/>
        <end position="44"/>
    </location>
</feature>
<keyword evidence="5" id="KW-0804">Transcription</keyword>
<evidence type="ECO:0000259" key="8">
    <source>
        <dbReference type="Pfam" id="PF04983"/>
    </source>
</evidence>
<sequence length="706" mass="79708">MPFSTLRFNLAVTSPYNADFDGDEMNLHLAQSHETRAEIKHMMLNPRQVVSPQGNKPVMGVVQDSLLATAKYTKRDTYMEKDLVMNILMWLPVWDGQLPPPAIMKPKMLWTGKQILSMLLPKTLSMKRDAAIASKNRKDEADFAASDCKVLIMNGELLSGIVCKKTIGSSSGSLLHLVWLDSGPEWCRNVLSYIQKMVNQWLTHNGFSCGVADIIANDQTLLNVEKTLKQAKNEVRNILADAQRGKLETQPGKTMYQSFEARVNQRLNAAREDAGNIGGSSLDERNNIISMVNAGSKGSPLNIAQIVACVGQQNVEGSRIRYGFNERTLPHFTKDDYGAEARGFVENSYLAGLTPQEVWMHAMGGREGVIDTACKTSETGYIQRRLVKSMETLKVAYDGTARNACNDIIQFLYGEDGMDGLWIEDQTLDIMTYDHKSLENNFQHKYHTPDYGLDWLTEEQLEEIRTNPQHQKLLDEEWERLKHTKEVICKEVFPDGDVKQHIPINITRLLDRARQRIHQEDGSRADERYSPVEVAAKVENLLKELEVTRAIAEGDTIGREVEDNAKVILNAHLRCALASRKIVQKEKLSKQSFDWLLGEAEVEVEVDADMVEEKLEEEAEDEEKEDDRFRCCQRGGIEGAELATRNETEHLHLVLDEANGVAFFEQESSFQYSAPMGLALLLPGLLAYRPSFFRRAGWAELGLLQD</sequence>
<dbReference type="Gene3D" id="2.40.40.20">
    <property type="match status" value="1"/>
</dbReference>
<dbReference type="Proteomes" id="UP001152797">
    <property type="component" value="Unassembled WGS sequence"/>
</dbReference>
<dbReference type="EMBL" id="CAMXCT010004268">
    <property type="protein sequence ID" value="CAI4008403.1"/>
    <property type="molecule type" value="Genomic_DNA"/>
</dbReference>
<evidence type="ECO:0000256" key="5">
    <source>
        <dbReference type="ARBA" id="ARBA00023163"/>
    </source>
</evidence>
<gene>
    <name evidence="11" type="ORF">C1SCF055_LOCUS33850</name>
</gene>
<evidence type="ECO:0000259" key="10">
    <source>
        <dbReference type="Pfam" id="PF05000"/>
    </source>
</evidence>
<dbReference type="GO" id="GO:0005665">
    <property type="term" value="C:RNA polymerase II, core complex"/>
    <property type="evidence" value="ECO:0007669"/>
    <property type="project" value="TreeGrafter"/>
</dbReference>
<reference evidence="12 13" key="2">
    <citation type="submission" date="2024-05" db="EMBL/GenBank/DDBJ databases">
        <authorList>
            <person name="Chen Y."/>
            <person name="Shah S."/>
            <person name="Dougan E. K."/>
            <person name="Thang M."/>
            <person name="Chan C."/>
        </authorList>
    </citation>
    <scope>NUCLEOTIDE SEQUENCE [LARGE SCALE GENOMIC DNA]</scope>
</reference>
<dbReference type="Pfam" id="PF04983">
    <property type="entry name" value="RNA_pol_Rpb1_3"/>
    <property type="match status" value="1"/>
</dbReference>
<dbReference type="PANTHER" id="PTHR19376">
    <property type="entry name" value="DNA-DIRECTED RNA POLYMERASE"/>
    <property type="match status" value="1"/>
</dbReference>
<dbReference type="Pfam" id="PF05000">
    <property type="entry name" value="RNA_pol_Rpb1_4"/>
    <property type="match status" value="1"/>
</dbReference>
<dbReference type="Gene3D" id="1.10.132.30">
    <property type="match status" value="1"/>
</dbReference>
<dbReference type="Gene3D" id="6.20.50.80">
    <property type="match status" value="1"/>
</dbReference>
<dbReference type="EMBL" id="CAMXCT020004268">
    <property type="protein sequence ID" value="CAL1161778.1"/>
    <property type="molecule type" value="Genomic_DNA"/>
</dbReference>
<dbReference type="GO" id="GO:0003899">
    <property type="term" value="F:DNA-directed RNA polymerase activity"/>
    <property type="evidence" value="ECO:0007669"/>
    <property type="project" value="UniProtKB-EC"/>
</dbReference>
<organism evidence="11">
    <name type="scientific">Cladocopium goreaui</name>
    <dbReference type="NCBI Taxonomy" id="2562237"/>
    <lineage>
        <taxon>Eukaryota</taxon>
        <taxon>Sar</taxon>
        <taxon>Alveolata</taxon>
        <taxon>Dinophyceae</taxon>
        <taxon>Suessiales</taxon>
        <taxon>Symbiodiniaceae</taxon>
        <taxon>Cladocopium</taxon>
    </lineage>
</organism>
<dbReference type="PANTHER" id="PTHR19376:SF37">
    <property type="entry name" value="DNA-DIRECTED RNA POLYMERASE II SUBUNIT RPB1"/>
    <property type="match status" value="1"/>
</dbReference>
<protein>
    <recommendedName>
        <fullName evidence="1">DNA-directed RNA polymerase</fullName>
        <ecNumber evidence="1">2.7.7.6</ecNumber>
    </recommendedName>
</protein>
<dbReference type="InterPro" id="IPR007075">
    <property type="entry name" value="RNA_pol_Rpb1_6"/>
</dbReference>
<reference evidence="11" key="1">
    <citation type="submission" date="2022-10" db="EMBL/GenBank/DDBJ databases">
        <authorList>
            <person name="Chen Y."/>
            <person name="Dougan E. K."/>
            <person name="Chan C."/>
            <person name="Rhodes N."/>
            <person name="Thang M."/>
        </authorList>
    </citation>
    <scope>NUCLEOTIDE SEQUENCE</scope>
</reference>
<evidence type="ECO:0000313" key="13">
    <source>
        <dbReference type="Proteomes" id="UP001152797"/>
    </source>
</evidence>
<evidence type="ECO:0000259" key="7">
    <source>
        <dbReference type="Pfam" id="PF00623"/>
    </source>
</evidence>
<dbReference type="Pfam" id="PF00623">
    <property type="entry name" value="RNA_pol_Rpb1_2"/>
    <property type="match status" value="1"/>
</dbReference>